<keyword evidence="1" id="KW-0614">Plasmid</keyword>
<dbReference type="AlphaFoldDB" id="D2QV11"/>
<keyword evidence="2" id="KW-1185">Reference proteome</keyword>
<sequence>MNSRKPNRPFAADYTYTVERNIIAIVDLDLGNRSVTNDIDYVLADICAEVGDLSGYSVIYKDSMGRWDGVRIVNNSVQFYGLGEADKKSAMSRLLHLLD</sequence>
<geneLocation type="plasmid" evidence="1 2">
    <name>pSLIN01</name>
</geneLocation>
<dbReference type="RefSeq" id="WP_012931125.1">
    <property type="nucleotide sequence ID" value="NC_013731.1"/>
</dbReference>
<accession>D2QV11</accession>
<dbReference type="HOGENOM" id="CLU_2318690_0_0_10"/>
<organism evidence="1 2">
    <name type="scientific">Spirosoma linguale (strain ATCC 33905 / DSM 74 / LMG 10896 / Claus 1)</name>
    <dbReference type="NCBI Taxonomy" id="504472"/>
    <lineage>
        <taxon>Bacteria</taxon>
        <taxon>Pseudomonadati</taxon>
        <taxon>Bacteroidota</taxon>
        <taxon>Cytophagia</taxon>
        <taxon>Cytophagales</taxon>
        <taxon>Cytophagaceae</taxon>
        <taxon>Spirosoma</taxon>
    </lineage>
</organism>
<protein>
    <submittedName>
        <fullName evidence="1">Uncharacterized protein</fullName>
    </submittedName>
</protein>
<dbReference type="KEGG" id="sli:Slin_6687"/>
<reference evidence="1 2" key="1">
    <citation type="journal article" date="2010" name="Stand. Genomic Sci.">
        <title>Complete genome sequence of Spirosoma linguale type strain (1).</title>
        <authorList>
            <person name="Lail K."/>
            <person name="Sikorski J."/>
            <person name="Saunders E."/>
            <person name="Lapidus A."/>
            <person name="Glavina Del Rio T."/>
            <person name="Copeland A."/>
            <person name="Tice H."/>
            <person name="Cheng J.-F."/>
            <person name="Lucas S."/>
            <person name="Nolan M."/>
            <person name="Bruce D."/>
            <person name="Goodwin L."/>
            <person name="Pitluck S."/>
            <person name="Ivanova N."/>
            <person name="Mavromatis K."/>
            <person name="Ovchinnikova G."/>
            <person name="Pati A."/>
            <person name="Chen A."/>
            <person name="Palaniappan K."/>
            <person name="Land M."/>
            <person name="Hauser L."/>
            <person name="Chang Y.-J."/>
            <person name="Jeffries C.D."/>
            <person name="Chain P."/>
            <person name="Brettin T."/>
            <person name="Detter J.C."/>
            <person name="Schuetze A."/>
            <person name="Rohde M."/>
            <person name="Tindall B.J."/>
            <person name="Goeker M."/>
            <person name="Bristow J."/>
            <person name="Eisen J.A."/>
            <person name="Markowitz V."/>
            <person name="Hugenholtz P."/>
            <person name="Kyrpides N.C."/>
            <person name="Klenk H.-P."/>
            <person name="Chen F."/>
        </authorList>
    </citation>
    <scope>NUCLEOTIDE SEQUENCE [LARGE SCALE GENOMIC DNA]</scope>
    <source>
        <strain evidence="2">ATCC 33905 / DSM 74 / LMG 10896 / Claus 1</strain>
    </source>
</reference>
<evidence type="ECO:0000313" key="2">
    <source>
        <dbReference type="Proteomes" id="UP000002028"/>
    </source>
</evidence>
<gene>
    <name evidence="1" type="ordered locus">Slin_6687</name>
</gene>
<dbReference type="Proteomes" id="UP000002028">
    <property type="component" value="Plasmid pSLIN01"/>
</dbReference>
<proteinExistence type="predicted"/>
<name>D2QV11_SPILD</name>
<dbReference type="EMBL" id="CP001770">
    <property type="protein sequence ID" value="ADB42643.1"/>
    <property type="molecule type" value="Genomic_DNA"/>
</dbReference>
<evidence type="ECO:0000313" key="1">
    <source>
        <dbReference type="EMBL" id="ADB42643.1"/>
    </source>
</evidence>